<evidence type="ECO:0000313" key="1">
    <source>
        <dbReference type="EMBL" id="RKP14016.1"/>
    </source>
</evidence>
<sequence>MPELPSNDQQGQAQTLAKGARKRCRALQCSKWRVVRMMGWSSGLWVPKTLEALSNAVLHTLPSRILFLLGFSPLHTLLLTLSGYVGISYHFWKQYPVLFLHLVATLPPLLRQAIGKQDPSVSNEKGSNGWESYWAIYALGTTVSLTKGQRMPGRTRRTAYWAYMAFLLWAQNHQGRDGLEEGESTVQVEEEEVVEETILYEMTIQDDPCSSPWTSPVCQDDSHEMQGKSSMMNAHAHSPGEEVGPPDLSPTPPLGLEGLNQDILAKRLEPMFEWKERYQDGMIYRVWVKRPMMDAIKPISPELYPLNARLGIASNSHVPSLPRPSYAT</sequence>
<protein>
    <submittedName>
        <fullName evidence="1">Uncharacterized protein</fullName>
    </submittedName>
</protein>
<gene>
    <name evidence="1" type="ORF">BJ684DRAFT_15634</name>
</gene>
<dbReference type="OrthoDB" id="10555693at2759"/>
<dbReference type="Proteomes" id="UP000267251">
    <property type="component" value="Unassembled WGS sequence"/>
</dbReference>
<reference evidence="2" key="1">
    <citation type="journal article" date="2018" name="Nat. Microbiol.">
        <title>Leveraging single-cell genomics to expand the fungal tree of life.</title>
        <authorList>
            <person name="Ahrendt S.R."/>
            <person name="Quandt C.A."/>
            <person name="Ciobanu D."/>
            <person name="Clum A."/>
            <person name="Salamov A."/>
            <person name="Andreopoulos B."/>
            <person name="Cheng J.F."/>
            <person name="Woyke T."/>
            <person name="Pelin A."/>
            <person name="Henrissat B."/>
            <person name="Reynolds N.K."/>
            <person name="Benny G.L."/>
            <person name="Smith M.E."/>
            <person name="James T.Y."/>
            <person name="Grigoriev I.V."/>
        </authorList>
    </citation>
    <scope>NUCLEOTIDE SEQUENCE [LARGE SCALE GENOMIC DNA]</scope>
</reference>
<accession>A0A4P9Y4W0</accession>
<proteinExistence type="predicted"/>
<dbReference type="EMBL" id="KZ987902">
    <property type="protein sequence ID" value="RKP14016.1"/>
    <property type="molecule type" value="Genomic_DNA"/>
</dbReference>
<organism evidence="1 2">
    <name type="scientific">Piptocephalis cylindrospora</name>
    <dbReference type="NCBI Taxonomy" id="1907219"/>
    <lineage>
        <taxon>Eukaryota</taxon>
        <taxon>Fungi</taxon>
        <taxon>Fungi incertae sedis</taxon>
        <taxon>Zoopagomycota</taxon>
        <taxon>Zoopagomycotina</taxon>
        <taxon>Zoopagomycetes</taxon>
        <taxon>Zoopagales</taxon>
        <taxon>Piptocephalidaceae</taxon>
        <taxon>Piptocephalis</taxon>
    </lineage>
</organism>
<evidence type="ECO:0000313" key="2">
    <source>
        <dbReference type="Proteomes" id="UP000267251"/>
    </source>
</evidence>
<dbReference type="AlphaFoldDB" id="A0A4P9Y4W0"/>
<name>A0A4P9Y4W0_9FUNG</name>
<keyword evidence="2" id="KW-1185">Reference proteome</keyword>